<feature type="domain" description="WAP" evidence="1">
    <location>
        <begin position="120"/>
        <end position="167"/>
    </location>
</feature>
<gene>
    <name evidence="3" type="primary">LOC113400762</name>
</gene>
<keyword evidence="2" id="KW-1185">Reference proteome</keyword>
<accession>A0ABM4AJL3</accession>
<dbReference type="RefSeq" id="XP_064071495.1">
    <property type="nucleotide sequence ID" value="XM_064215425.1"/>
</dbReference>
<dbReference type="PROSITE" id="PS51390">
    <property type="entry name" value="WAP"/>
    <property type="match status" value="1"/>
</dbReference>
<evidence type="ECO:0000313" key="2">
    <source>
        <dbReference type="Proteomes" id="UP001652626"/>
    </source>
</evidence>
<dbReference type="InterPro" id="IPR036645">
    <property type="entry name" value="Elafin-like_sf"/>
</dbReference>
<protein>
    <submittedName>
        <fullName evidence="3">Waprin-Phi1-like</fullName>
    </submittedName>
</protein>
<reference evidence="3" key="1">
    <citation type="submission" date="2025-08" db="UniProtKB">
        <authorList>
            <consortium name="RefSeq"/>
        </authorList>
    </citation>
    <scope>IDENTIFICATION</scope>
    <source>
        <tissue evidence="3">Whole body</tissue>
    </source>
</reference>
<evidence type="ECO:0000313" key="3">
    <source>
        <dbReference type="RefSeq" id="XP_064071495.1"/>
    </source>
</evidence>
<sequence length="176" mass="19362">YIIIFLFFCIIFSISVFKFYNLCHTIFVSRRPSQLSEQTRIIKQPLFMMEEKMLRLCFVVIATSVALASCGGSCPPTLSVDICEATCGPKAPCNSTTLCCPTACGGAMCVDPMTQRHFVTLVKKGRCPEYPRGVWICSHTCTGDSDCPRALKCCPNRCGALTCQRPDAGEDIPQPI</sequence>
<proteinExistence type="predicted"/>
<dbReference type="SUPFAM" id="SSF57256">
    <property type="entry name" value="Elafin-like"/>
    <property type="match status" value="1"/>
</dbReference>
<dbReference type="Pfam" id="PF00095">
    <property type="entry name" value="WAP"/>
    <property type="match status" value="1"/>
</dbReference>
<dbReference type="Proteomes" id="UP001652626">
    <property type="component" value="Chromosome 7"/>
</dbReference>
<dbReference type="SMART" id="SM00217">
    <property type="entry name" value="WAP"/>
    <property type="match status" value="1"/>
</dbReference>
<organism evidence="2 3">
    <name type="scientific">Vanessa tameamea</name>
    <name type="common">Kamehameha butterfly</name>
    <dbReference type="NCBI Taxonomy" id="334116"/>
    <lineage>
        <taxon>Eukaryota</taxon>
        <taxon>Metazoa</taxon>
        <taxon>Ecdysozoa</taxon>
        <taxon>Arthropoda</taxon>
        <taxon>Hexapoda</taxon>
        <taxon>Insecta</taxon>
        <taxon>Pterygota</taxon>
        <taxon>Neoptera</taxon>
        <taxon>Endopterygota</taxon>
        <taxon>Lepidoptera</taxon>
        <taxon>Glossata</taxon>
        <taxon>Ditrysia</taxon>
        <taxon>Papilionoidea</taxon>
        <taxon>Nymphalidae</taxon>
        <taxon>Nymphalinae</taxon>
        <taxon>Vanessa</taxon>
    </lineage>
</organism>
<dbReference type="GeneID" id="113400762"/>
<feature type="non-terminal residue" evidence="3">
    <location>
        <position position="1"/>
    </location>
</feature>
<dbReference type="Gene3D" id="4.10.75.10">
    <property type="entry name" value="Elafin-like"/>
    <property type="match status" value="1"/>
</dbReference>
<name>A0ABM4AJL3_VANTA</name>
<dbReference type="InterPro" id="IPR008197">
    <property type="entry name" value="WAP_dom"/>
</dbReference>
<evidence type="ECO:0000259" key="1">
    <source>
        <dbReference type="PROSITE" id="PS51390"/>
    </source>
</evidence>